<dbReference type="Gene3D" id="1.10.418.10">
    <property type="entry name" value="Calponin-like domain"/>
    <property type="match status" value="1"/>
</dbReference>
<dbReference type="InterPro" id="IPR017868">
    <property type="entry name" value="Filamin/ABP280_repeat-like"/>
</dbReference>
<reference evidence="4" key="1">
    <citation type="submission" date="2020-04" db="EMBL/GenBank/DDBJ databases">
        <authorList>
            <person name="Alioto T."/>
            <person name="Alioto T."/>
            <person name="Gomez Garrido J."/>
        </authorList>
    </citation>
    <scope>NUCLEOTIDE SEQUENCE</scope>
    <source>
        <strain evidence="4">A484AB</strain>
    </source>
</reference>
<dbReference type="Pfam" id="PF00307">
    <property type="entry name" value="CH"/>
    <property type="match status" value="1"/>
</dbReference>
<comment type="caution">
    <text evidence="4">The sequence shown here is derived from an EMBL/GenBank/DDBJ whole genome shotgun (WGS) entry which is preliminary data.</text>
</comment>
<sequence>MPMGDYEFDDDDGKAAKKKDRGMTPKQALLAWVKSKMPPEIPMNNFTTDWNDGRAIAALVDAVEPGLFPDVDPEDLDPNDAVNNAKKAIETAEKYLGVPPVLDAADMCNPKVDEMSVMTYVSYFPEAKCKAGAPHRPQLPAAAKCSAEGPGVTPEGLVAKQPAPFTVFTAGAGKGTPQVNVFGPERSNITCEVVDNGDKTFSCLYSPPEQGIYDIHIKWKGRHIPKSPFRVKVSSDLDSSKCYAEGPGLQSGIIEHQWTNFTVFTKG</sequence>
<dbReference type="Gene3D" id="2.60.40.10">
    <property type="entry name" value="Immunoglobulins"/>
    <property type="match status" value="1"/>
</dbReference>
<keyword evidence="5" id="KW-1185">Reference proteome</keyword>
<dbReference type="Pfam" id="PF00630">
    <property type="entry name" value="Filamin"/>
    <property type="match status" value="1"/>
</dbReference>
<organism evidence="4 5">
    <name type="scientific">Paramuricea clavata</name>
    <name type="common">Red gorgonian</name>
    <name type="synonym">Violescent sea-whip</name>
    <dbReference type="NCBI Taxonomy" id="317549"/>
    <lineage>
        <taxon>Eukaryota</taxon>
        <taxon>Metazoa</taxon>
        <taxon>Cnidaria</taxon>
        <taxon>Anthozoa</taxon>
        <taxon>Octocorallia</taxon>
        <taxon>Malacalcyonacea</taxon>
        <taxon>Plexauridae</taxon>
        <taxon>Paramuricea</taxon>
    </lineage>
</organism>
<feature type="compositionally biased region" description="Acidic residues" evidence="3">
    <location>
        <begin position="1"/>
        <end position="12"/>
    </location>
</feature>
<dbReference type="GO" id="GO:0051015">
    <property type="term" value="F:actin filament binding"/>
    <property type="evidence" value="ECO:0007669"/>
    <property type="project" value="InterPro"/>
</dbReference>
<dbReference type="FunFam" id="2.60.40.10:FF:000001">
    <property type="entry name" value="Filamin-C isoform b"/>
    <property type="match status" value="1"/>
</dbReference>
<dbReference type="AlphaFoldDB" id="A0A7D9MAD6"/>
<feature type="non-terminal residue" evidence="4">
    <location>
        <position position="1"/>
    </location>
</feature>
<evidence type="ECO:0000256" key="3">
    <source>
        <dbReference type="SAM" id="MobiDB-lite"/>
    </source>
</evidence>
<dbReference type="InterPro" id="IPR044801">
    <property type="entry name" value="Filamin"/>
</dbReference>
<dbReference type="SMART" id="SM00557">
    <property type="entry name" value="IG_FLMN"/>
    <property type="match status" value="1"/>
</dbReference>
<dbReference type="InterPro" id="IPR001715">
    <property type="entry name" value="CH_dom"/>
</dbReference>
<dbReference type="GO" id="GO:0030036">
    <property type="term" value="P:actin cytoskeleton organization"/>
    <property type="evidence" value="ECO:0007669"/>
    <property type="project" value="InterPro"/>
</dbReference>
<evidence type="ECO:0000256" key="1">
    <source>
        <dbReference type="ARBA" id="ARBA00009238"/>
    </source>
</evidence>
<evidence type="ECO:0000313" key="5">
    <source>
        <dbReference type="Proteomes" id="UP001152795"/>
    </source>
</evidence>
<evidence type="ECO:0000313" key="4">
    <source>
        <dbReference type="EMBL" id="CAB4043769.1"/>
    </source>
</evidence>
<dbReference type="Proteomes" id="UP001152795">
    <property type="component" value="Unassembled WGS sequence"/>
</dbReference>
<dbReference type="InterPro" id="IPR014756">
    <property type="entry name" value="Ig_E-set"/>
</dbReference>
<accession>A0A7D9MAD6</accession>
<dbReference type="InterPro" id="IPR013783">
    <property type="entry name" value="Ig-like_fold"/>
</dbReference>
<gene>
    <name evidence="4" type="ORF">PACLA_8A008240</name>
</gene>
<dbReference type="PROSITE" id="PS50194">
    <property type="entry name" value="FILAMIN_REPEAT"/>
    <property type="match status" value="1"/>
</dbReference>
<dbReference type="PANTHER" id="PTHR38537">
    <property type="entry name" value="JITTERBUG, ISOFORM N"/>
    <property type="match status" value="1"/>
</dbReference>
<name>A0A7D9MAD6_PARCT</name>
<dbReference type="InterPro" id="IPR036872">
    <property type="entry name" value="CH_dom_sf"/>
</dbReference>
<proteinExistence type="inferred from homology"/>
<dbReference type="SMART" id="SM00033">
    <property type="entry name" value="CH"/>
    <property type="match status" value="1"/>
</dbReference>
<protein>
    <submittedName>
        <fullName evidence="4">Filamin-A-like isoform X1</fullName>
    </submittedName>
</protein>
<evidence type="ECO:0000256" key="2">
    <source>
        <dbReference type="ARBA" id="ARBA00022737"/>
    </source>
</evidence>
<dbReference type="SUPFAM" id="SSF47576">
    <property type="entry name" value="Calponin-homology domain, CH-domain"/>
    <property type="match status" value="1"/>
</dbReference>
<dbReference type="PANTHER" id="PTHR38537:SF8">
    <property type="entry name" value="FILAMIN-A"/>
    <property type="match status" value="1"/>
</dbReference>
<dbReference type="PROSITE" id="PS50021">
    <property type="entry name" value="CH"/>
    <property type="match status" value="1"/>
</dbReference>
<dbReference type="OrthoDB" id="5334309at2759"/>
<keyword evidence="2" id="KW-0677">Repeat</keyword>
<comment type="similarity">
    <text evidence="1">Belongs to the filamin family.</text>
</comment>
<dbReference type="InterPro" id="IPR001298">
    <property type="entry name" value="Filamin/ABP280_rpt"/>
</dbReference>
<dbReference type="SUPFAM" id="SSF81296">
    <property type="entry name" value="E set domains"/>
    <property type="match status" value="1"/>
</dbReference>
<feature type="region of interest" description="Disordered" evidence="3">
    <location>
        <begin position="1"/>
        <end position="23"/>
    </location>
</feature>
<dbReference type="EMBL" id="CACRXK020033132">
    <property type="protein sequence ID" value="CAB4043769.1"/>
    <property type="molecule type" value="Genomic_DNA"/>
</dbReference>